<comment type="subcellular location">
    <subcellularLocation>
        <location evidence="1">Cell inner membrane</location>
        <topology evidence="1">Multi-pass membrane protein</topology>
    </subcellularLocation>
</comment>
<evidence type="ECO:0000256" key="11">
    <source>
        <dbReference type="ARBA" id="ARBA00023136"/>
    </source>
</evidence>
<feature type="transmembrane region" description="Helical" evidence="12">
    <location>
        <begin position="31"/>
        <end position="49"/>
    </location>
</feature>
<evidence type="ECO:0000256" key="1">
    <source>
        <dbReference type="ARBA" id="ARBA00004429"/>
    </source>
</evidence>
<dbReference type="PANTHER" id="PTHR38674:SF1">
    <property type="entry name" value="ALKANE 1-MONOOXYGENASE 1"/>
    <property type="match status" value="1"/>
</dbReference>
<evidence type="ECO:0000313" key="15">
    <source>
        <dbReference type="Proteomes" id="UP000808146"/>
    </source>
</evidence>
<dbReference type="GO" id="GO:0046872">
    <property type="term" value="F:metal ion binding"/>
    <property type="evidence" value="ECO:0007669"/>
    <property type="project" value="UniProtKB-KW"/>
</dbReference>
<evidence type="ECO:0000256" key="6">
    <source>
        <dbReference type="ARBA" id="ARBA00022723"/>
    </source>
</evidence>
<comment type="similarity">
    <text evidence="2">Belongs to the fatty acid desaturase type 1 family. AlkB subfamily.</text>
</comment>
<sequence>MNLLHYLKYFLFHGVGLISATAILAGGHYMSGGLLLVLLIYIVGDAVCGNDTSTPGFKHPGILTAQLWMALPLLALIVFSAVWSVSPGDPLGFGEWATRLSGYDVVAARDATSFGNHLATLFLTGLMIGMIGTVPAHELTHRTWDPVSMFIGRWLLAFSFDTTFSIEHVYGHHRYVSTEEDPATAPRGRNVYHHIVASTIKGNISAWNIETKRLKRKDQWPVSWHNRVIRGHLMSALLVAAAGAIGGWQAAAYFTLCALCGKALLEIVNYMEHYGMVRNPKTPVQPRHSWNTNKRISSWTMFNLTRHSHHHAQGEVPYQDLKPFPDAPMMINGYLTTLIVALIPPLWHRLMTPRVLGWDRDYATAEERQMAARANARSGIPLLRQAADSAGAPVANIASNAF</sequence>
<dbReference type="PANTHER" id="PTHR38674">
    <property type="entry name" value="ALKANE 1-MONOOXYGENASE 1"/>
    <property type="match status" value="1"/>
</dbReference>
<feature type="transmembrane region" description="Helical" evidence="12">
    <location>
        <begin position="114"/>
        <end position="134"/>
    </location>
</feature>
<feature type="transmembrane region" description="Helical" evidence="12">
    <location>
        <begin position="329"/>
        <end position="347"/>
    </location>
</feature>
<evidence type="ECO:0000256" key="12">
    <source>
        <dbReference type="SAM" id="Phobius"/>
    </source>
</evidence>
<gene>
    <name evidence="14" type="ORF">IPN75_15305</name>
</gene>
<dbReference type="GO" id="GO:0004497">
    <property type="term" value="F:monooxygenase activity"/>
    <property type="evidence" value="ECO:0007669"/>
    <property type="project" value="UniProtKB-KW"/>
</dbReference>
<keyword evidence="6" id="KW-0479">Metal-binding</keyword>
<keyword evidence="11 12" id="KW-0472">Membrane</keyword>
<keyword evidence="8" id="KW-0560">Oxidoreductase</keyword>
<evidence type="ECO:0000256" key="3">
    <source>
        <dbReference type="ARBA" id="ARBA00022475"/>
    </source>
</evidence>
<proteinExistence type="inferred from homology"/>
<evidence type="ECO:0000256" key="5">
    <source>
        <dbReference type="ARBA" id="ARBA00022692"/>
    </source>
</evidence>
<dbReference type="Pfam" id="PF00487">
    <property type="entry name" value="FA_desaturase"/>
    <property type="match status" value="1"/>
</dbReference>
<dbReference type="AlphaFoldDB" id="A0A9D7LR74"/>
<keyword evidence="10" id="KW-0503">Monooxygenase</keyword>
<dbReference type="GO" id="GO:0005886">
    <property type="term" value="C:plasma membrane"/>
    <property type="evidence" value="ECO:0007669"/>
    <property type="project" value="UniProtKB-SubCell"/>
</dbReference>
<comment type="caution">
    <text evidence="14">The sequence shown here is derived from an EMBL/GenBank/DDBJ whole genome shotgun (WGS) entry which is preliminary data.</text>
</comment>
<dbReference type="CDD" id="cd03512">
    <property type="entry name" value="Alkane-hydroxylase"/>
    <property type="match status" value="1"/>
</dbReference>
<keyword evidence="5 12" id="KW-0812">Transmembrane</keyword>
<protein>
    <submittedName>
        <fullName evidence="14">Alkane 1-monooxygenase</fullName>
    </submittedName>
</protein>
<feature type="transmembrane region" description="Helical" evidence="12">
    <location>
        <begin position="61"/>
        <end position="83"/>
    </location>
</feature>
<evidence type="ECO:0000313" key="14">
    <source>
        <dbReference type="EMBL" id="MBK8891639.1"/>
    </source>
</evidence>
<keyword evidence="4" id="KW-0997">Cell inner membrane</keyword>
<feature type="domain" description="Fatty acid desaturase" evidence="13">
    <location>
        <begin position="121"/>
        <end position="322"/>
    </location>
</feature>
<evidence type="ECO:0000259" key="13">
    <source>
        <dbReference type="Pfam" id="PF00487"/>
    </source>
</evidence>
<name>A0A9D7LR74_9RHOO</name>
<keyword evidence="7 12" id="KW-1133">Transmembrane helix</keyword>
<keyword evidence="3" id="KW-1003">Cell membrane</keyword>
<accession>A0A9D7LR74</accession>
<organism evidence="14 15">
    <name type="scientific">Candidatus Dechloromonas phosphorivorans</name>
    <dbReference type="NCBI Taxonomy" id="2899244"/>
    <lineage>
        <taxon>Bacteria</taxon>
        <taxon>Pseudomonadati</taxon>
        <taxon>Pseudomonadota</taxon>
        <taxon>Betaproteobacteria</taxon>
        <taxon>Rhodocyclales</taxon>
        <taxon>Azonexaceae</taxon>
        <taxon>Dechloromonas</taxon>
    </lineage>
</organism>
<dbReference type="GO" id="GO:0006629">
    <property type="term" value="P:lipid metabolic process"/>
    <property type="evidence" value="ECO:0007669"/>
    <property type="project" value="InterPro"/>
</dbReference>
<dbReference type="EMBL" id="JADKBR010000018">
    <property type="protein sequence ID" value="MBK8891639.1"/>
    <property type="molecule type" value="Genomic_DNA"/>
</dbReference>
<evidence type="ECO:0000256" key="7">
    <source>
        <dbReference type="ARBA" id="ARBA00022989"/>
    </source>
</evidence>
<evidence type="ECO:0000256" key="10">
    <source>
        <dbReference type="ARBA" id="ARBA00023033"/>
    </source>
</evidence>
<feature type="transmembrane region" description="Helical" evidence="12">
    <location>
        <begin position="233"/>
        <end position="256"/>
    </location>
</feature>
<dbReference type="InterPro" id="IPR033885">
    <property type="entry name" value="AlkB/XylM"/>
</dbReference>
<dbReference type="Proteomes" id="UP000808146">
    <property type="component" value="Unassembled WGS sequence"/>
</dbReference>
<reference evidence="14" key="1">
    <citation type="submission" date="2020-10" db="EMBL/GenBank/DDBJ databases">
        <title>Connecting structure to function with the recovery of over 1000 high-quality activated sludge metagenome-assembled genomes encoding full-length rRNA genes using long-read sequencing.</title>
        <authorList>
            <person name="Singleton C.M."/>
            <person name="Petriglieri F."/>
            <person name="Kristensen J.M."/>
            <person name="Kirkegaard R.H."/>
            <person name="Michaelsen T.Y."/>
            <person name="Andersen M.H."/>
            <person name="Karst S.M."/>
            <person name="Dueholm M.S."/>
            <person name="Nielsen P.H."/>
            <person name="Albertsen M."/>
        </authorList>
    </citation>
    <scope>NUCLEOTIDE SEQUENCE</scope>
    <source>
        <strain evidence="14">OdNE_18-Q3-R46-58_BAT3C.305</strain>
    </source>
</reference>
<evidence type="ECO:0000256" key="9">
    <source>
        <dbReference type="ARBA" id="ARBA00023004"/>
    </source>
</evidence>
<dbReference type="InterPro" id="IPR005804">
    <property type="entry name" value="FA_desaturase_dom"/>
</dbReference>
<keyword evidence="9" id="KW-0408">Iron</keyword>
<evidence type="ECO:0000256" key="8">
    <source>
        <dbReference type="ARBA" id="ARBA00023002"/>
    </source>
</evidence>
<evidence type="ECO:0000256" key="4">
    <source>
        <dbReference type="ARBA" id="ARBA00022519"/>
    </source>
</evidence>
<evidence type="ECO:0000256" key="2">
    <source>
        <dbReference type="ARBA" id="ARBA00010823"/>
    </source>
</evidence>